<dbReference type="InterPro" id="IPR036691">
    <property type="entry name" value="Endo/exonu/phosph_ase_sf"/>
</dbReference>
<proteinExistence type="predicted"/>
<dbReference type="PANTHER" id="PTHR33116:SF86">
    <property type="entry name" value="REVERSE TRANSCRIPTASE DOMAIN-CONTAINING PROTEIN"/>
    <property type="match status" value="1"/>
</dbReference>
<dbReference type="PROSITE" id="PS50878">
    <property type="entry name" value="RT_POL"/>
    <property type="match status" value="1"/>
</dbReference>
<name>A0ABM4U1E1_COFAR</name>
<dbReference type="Proteomes" id="UP001652660">
    <property type="component" value="Chromosome 4c"/>
</dbReference>
<dbReference type="InterPro" id="IPR000477">
    <property type="entry name" value="RT_dom"/>
</dbReference>
<feature type="domain" description="Reverse transcriptase" evidence="1">
    <location>
        <begin position="400"/>
        <end position="679"/>
    </location>
</feature>
<dbReference type="RefSeq" id="XP_071901095.1">
    <property type="nucleotide sequence ID" value="XM_072044994.1"/>
</dbReference>
<reference evidence="3" key="1">
    <citation type="submission" date="2025-08" db="UniProtKB">
        <authorList>
            <consortium name="RefSeq"/>
        </authorList>
    </citation>
    <scope>IDENTIFICATION</scope>
    <source>
        <tissue evidence="3">Leaves</tissue>
    </source>
</reference>
<protein>
    <recommendedName>
        <fullName evidence="1">Reverse transcriptase domain-containing protein</fullName>
    </recommendedName>
</protein>
<organism evidence="2 3">
    <name type="scientific">Coffea arabica</name>
    <name type="common">Arabian coffee</name>
    <dbReference type="NCBI Taxonomy" id="13443"/>
    <lineage>
        <taxon>Eukaryota</taxon>
        <taxon>Viridiplantae</taxon>
        <taxon>Streptophyta</taxon>
        <taxon>Embryophyta</taxon>
        <taxon>Tracheophyta</taxon>
        <taxon>Spermatophyta</taxon>
        <taxon>Magnoliopsida</taxon>
        <taxon>eudicotyledons</taxon>
        <taxon>Gunneridae</taxon>
        <taxon>Pentapetalae</taxon>
        <taxon>asterids</taxon>
        <taxon>lamiids</taxon>
        <taxon>Gentianales</taxon>
        <taxon>Rubiaceae</taxon>
        <taxon>Ixoroideae</taxon>
        <taxon>Gardenieae complex</taxon>
        <taxon>Bertiereae - Coffeeae clade</taxon>
        <taxon>Coffeeae</taxon>
        <taxon>Coffea</taxon>
    </lineage>
</organism>
<dbReference type="Gene3D" id="3.60.10.10">
    <property type="entry name" value="Endonuclease/exonuclease/phosphatase"/>
    <property type="match status" value="1"/>
</dbReference>
<sequence>MKVLVWNCQGVGSTLTIPHLREVSNLFSPSMLFLSETKNRSRYMDRVRQKLNFESSCVVESINRSGRMALMWKEEVKIKEIIKTAFTIEAHVEDREAKTTWWFIGIYASCDNLIRKSQWKVVEARKKLWGDKWIIAGDFNDILSNEEKWGGRWREEKSFTDFNNFINDNQLIDIGLRGTPGHGVTIGRMKGNMLLIDTIPDTRKRKKRFYFDKRWLKREGIQDVIRKAWEKDYEGSRMFRVKCKIRNCRVEILKWKNNSNCNAKKKILQIKSQLEKLQSSTHSGNRKETVILKEQLKEAYKEEELYWHQKARLNWIKEGDKNTNFFHAQVKGRRRRNRMLNLQKEDGSWTENEHELGKEVADYYRLLFTSSWNGSSEEILRGIPSTITASMNDQLVRGVDEEEIRTTIFSMSPDTAPGMDDPVNLKHYRPISLCNVLYKVISKILANRLKAVLNFCISKTQYAFIPGRQILDNVILAHEYMHFLKNKRQGKEGYMAVKLDMSKAYDRVECHFLRVMMQKMGFCSRWINWIMKCVETVSYSFNINGEVKEYIVPERGIRQGDTLSPYLFLLCSKGFSNLLIRAEEEKKISGLKISRNGPRLTHLFFADDSLIFCKADTNQAEELKRILVTYETSSGQLINMEKSSIFFSKNMDHDKKLEVCCKLGNIQMVNQGKYLGLPMVITRTKDQIFGFIRDNIQKKFGSWKQKLLNQAGKEILLKAVTLAIPTYAMSCFKLPLKLCKEISALMASYWWGDTNGKNKMHLCSWKRMSQTKNQGGLGFKDLVNFNRALLGSIFDCKCPQNASWIWQSLMGAKQLVEDGTWRKVGNGCSTDVWENKWIVGNKEGRPSTPKPPECKVQKVQDLIIQKRWNRVEVFRTFNSEDADRILNIPISLAGKEDRNFWMHSPTRQYTVSTGYKKLKTFMWKCINNALPVKEVIFSRSKKGDPICKACGEGEETVEHVLLNCRQAKQVWQIAPIQWGVLRTNKAVLRPGGLKLQEPNRDRMVKNTWL</sequence>
<gene>
    <name evidence="3" type="primary">LOC140004840</name>
</gene>
<dbReference type="InterPro" id="IPR026960">
    <property type="entry name" value="RVT-Znf"/>
</dbReference>
<accession>A0ABM4U1E1</accession>
<dbReference type="SUPFAM" id="SSF56219">
    <property type="entry name" value="DNase I-like"/>
    <property type="match status" value="1"/>
</dbReference>
<evidence type="ECO:0000313" key="3">
    <source>
        <dbReference type="RefSeq" id="XP_071901095.1"/>
    </source>
</evidence>
<evidence type="ECO:0000259" key="1">
    <source>
        <dbReference type="PROSITE" id="PS50878"/>
    </source>
</evidence>
<dbReference type="CDD" id="cd01650">
    <property type="entry name" value="RT_nLTR_like"/>
    <property type="match status" value="1"/>
</dbReference>
<keyword evidence="2" id="KW-1185">Reference proteome</keyword>
<dbReference type="InterPro" id="IPR043502">
    <property type="entry name" value="DNA/RNA_pol_sf"/>
</dbReference>
<dbReference type="PANTHER" id="PTHR33116">
    <property type="entry name" value="REVERSE TRANSCRIPTASE ZINC-BINDING DOMAIN-CONTAINING PROTEIN-RELATED-RELATED"/>
    <property type="match status" value="1"/>
</dbReference>
<evidence type="ECO:0000313" key="2">
    <source>
        <dbReference type="Proteomes" id="UP001652660"/>
    </source>
</evidence>
<dbReference type="SUPFAM" id="SSF56672">
    <property type="entry name" value="DNA/RNA polymerases"/>
    <property type="match status" value="1"/>
</dbReference>
<dbReference type="Pfam" id="PF13966">
    <property type="entry name" value="zf-RVT"/>
    <property type="match status" value="1"/>
</dbReference>
<dbReference type="Pfam" id="PF00078">
    <property type="entry name" value="RVT_1"/>
    <property type="match status" value="1"/>
</dbReference>
<dbReference type="GeneID" id="140004840"/>